<dbReference type="PROSITE" id="PS00211">
    <property type="entry name" value="ABC_TRANSPORTER_1"/>
    <property type="match status" value="1"/>
</dbReference>
<dbReference type="Gene3D" id="3.40.50.300">
    <property type="entry name" value="P-loop containing nucleotide triphosphate hydrolases"/>
    <property type="match status" value="1"/>
</dbReference>
<feature type="domain" description="ABC transmembrane type-1" evidence="9">
    <location>
        <begin position="27"/>
        <end position="306"/>
    </location>
</feature>
<evidence type="ECO:0000313" key="11">
    <source>
        <dbReference type="Proteomes" id="UP001589693"/>
    </source>
</evidence>
<keyword evidence="6 7" id="KW-0472">Membrane</keyword>
<evidence type="ECO:0000313" key="10">
    <source>
        <dbReference type="EMBL" id="MFB9904747.1"/>
    </source>
</evidence>
<feature type="transmembrane region" description="Helical" evidence="7">
    <location>
        <begin position="163"/>
        <end position="183"/>
    </location>
</feature>
<dbReference type="Pfam" id="PF00664">
    <property type="entry name" value="ABC_membrane"/>
    <property type="match status" value="1"/>
</dbReference>
<accession>A0ABV5ZV36</accession>
<protein>
    <submittedName>
        <fullName evidence="10">ABC transporter ATP-binding protein</fullName>
    </submittedName>
</protein>
<feature type="transmembrane region" description="Helical" evidence="7">
    <location>
        <begin position="246"/>
        <end position="268"/>
    </location>
</feature>
<dbReference type="Pfam" id="PF00005">
    <property type="entry name" value="ABC_tran"/>
    <property type="match status" value="1"/>
</dbReference>
<feature type="transmembrane region" description="Helical" evidence="7">
    <location>
        <begin position="58"/>
        <end position="85"/>
    </location>
</feature>
<comment type="caution">
    <text evidence="10">The sequence shown here is derived from an EMBL/GenBank/DDBJ whole genome shotgun (WGS) entry which is preliminary data.</text>
</comment>
<evidence type="ECO:0000256" key="4">
    <source>
        <dbReference type="ARBA" id="ARBA00022840"/>
    </source>
</evidence>
<keyword evidence="5 7" id="KW-1133">Transmembrane helix</keyword>
<evidence type="ECO:0000256" key="5">
    <source>
        <dbReference type="ARBA" id="ARBA00022989"/>
    </source>
</evidence>
<dbReference type="GO" id="GO:0005524">
    <property type="term" value="F:ATP binding"/>
    <property type="evidence" value="ECO:0007669"/>
    <property type="project" value="UniProtKB-KW"/>
</dbReference>
<evidence type="ECO:0000259" key="8">
    <source>
        <dbReference type="PROSITE" id="PS50893"/>
    </source>
</evidence>
<keyword evidence="11" id="KW-1185">Reference proteome</keyword>
<sequence>MDDGKPGRSGRLRDVVPLLRGHGRWMAVAISLMLTGSVLGIVQPLVVHSVVQTAGTGVIVWGTIVVLVGVFLAQALVVTLGGYVLERTSESVVLGLRLNLIHRLLRLRMESYDRHRTGDLLSRTGSDSATLRMMVASGFTEVVTGSLGLVGTVTFMLILEPTLFLMVMGLVAIGATVVFSVLAKVRAASLQAQEALGVMNSDLERALTAIRTVRAVQAEERETERIGGQAKAAFGASVRMAKLNALVGPAVELSVNGSFLVVFLVGGIRVATGATSVADLVAFLLYMSFLAMPLSQLFQAIVTMNQGAGALQRVHEALDLPEETDENRPARTSPRVVEKGSPVLEFRDVWFGYQDVAEPVLRGVNFEVPQRGHVALVGRSGAGKSTIFALAERFYEPDRGQLLFEGADVVELSRKEYRRRVGLVEQHSPVMFGTLRENLRYAAPNATDEEIRHVVELVNLDELVDRLPDGLDTAVGEHGMKLSGGERQRVAIARALLPRPSLLLLDEPTSNLDAVNEAAFRRAVEQVASECSLLVIAHRLSTVQAADRVVVLENGVVTGTGTNDELVAGNEFYRSFAAGLTSVDSRV</sequence>
<dbReference type="PROSITE" id="PS50893">
    <property type="entry name" value="ABC_TRANSPORTER_2"/>
    <property type="match status" value="1"/>
</dbReference>
<feature type="transmembrane region" description="Helical" evidence="7">
    <location>
        <begin position="25"/>
        <end position="46"/>
    </location>
</feature>
<evidence type="ECO:0000259" key="9">
    <source>
        <dbReference type="PROSITE" id="PS50929"/>
    </source>
</evidence>
<evidence type="ECO:0000256" key="2">
    <source>
        <dbReference type="ARBA" id="ARBA00022692"/>
    </source>
</evidence>
<dbReference type="InterPro" id="IPR003593">
    <property type="entry name" value="AAA+_ATPase"/>
</dbReference>
<gene>
    <name evidence="10" type="ORF">ACFFQA_12465</name>
</gene>
<dbReference type="InterPro" id="IPR017871">
    <property type="entry name" value="ABC_transporter-like_CS"/>
</dbReference>
<evidence type="ECO:0000256" key="1">
    <source>
        <dbReference type="ARBA" id="ARBA00004651"/>
    </source>
</evidence>
<dbReference type="Gene3D" id="1.20.1560.10">
    <property type="entry name" value="ABC transporter type 1, transmembrane domain"/>
    <property type="match status" value="1"/>
</dbReference>
<dbReference type="RefSeq" id="WP_377851953.1">
    <property type="nucleotide sequence ID" value="NZ_JBHLZU010000010.1"/>
</dbReference>
<dbReference type="CDD" id="cd18551">
    <property type="entry name" value="ABC_6TM_LmrA_like"/>
    <property type="match status" value="1"/>
</dbReference>
<keyword evidence="2 7" id="KW-0812">Transmembrane</keyword>
<evidence type="ECO:0000256" key="3">
    <source>
        <dbReference type="ARBA" id="ARBA00022741"/>
    </source>
</evidence>
<proteinExistence type="predicted"/>
<organism evidence="10 11">
    <name type="scientific">Allokutzneria oryzae</name>
    <dbReference type="NCBI Taxonomy" id="1378989"/>
    <lineage>
        <taxon>Bacteria</taxon>
        <taxon>Bacillati</taxon>
        <taxon>Actinomycetota</taxon>
        <taxon>Actinomycetes</taxon>
        <taxon>Pseudonocardiales</taxon>
        <taxon>Pseudonocardiaceae</taxon>
        <taxon>Allokutzneria</taxon>
    </lineage>
</organism>
<dbReference type="PANTHER" id="PTHR43394:SF1">
    <property type="entry name" value="ATP-BINDING CASSETTE SUB-FAMILY B MEMBER 10, MITOCHONDRIAL"/>
    <property type="match status" value="1"/>
</dbReference>
<feature type="transmembrane region" description="Helical" evidence="7">
    <location>
        <begin position="133"/>
        <end position="157"/>
    </location>
</feature>
<feature type="transmembrane region" description="Helical" evidence="7">
    <location>
        <begin position="280"/>
        <end position="302"/>
    </location>
</feature>
<dbReference type="SUPFAM" id="SSF90123">
    <property type="entry name" value="ABC transporter transmembrane region"/>
    <property type="match status" value="1"/>
</dbReference>
<dbReference type="Proteomes" id="UP001589693">
    <property type="component" value="Unassembled WGS sequence"/>
</dbReference>
<name>A0ABV5ZV36_9PSEU</name>
<dbReference type="InterPro" id="IPR011527">
    <property type="entry name" value="ABC1_TM_dom"/>
</dbReference>
<dbReference type="SMART" id="SM00382">
    <property type="entry name" value="AAA"/>
    <property type="match status" value="1"/>
</dbReference>
<dbReference type="EMBL" id="JBHLZU010000010">
    <property type="protein sequence ID" value="MFB9904747.1"/>
    <property type="molecule type" value="Genomic_DNA"/>
</dbReference>
<evidence type="ECO:0000256" key="7">
    <source>
        <dbReference type="SAM" id="Phobius"/>
    </source>
</evidence>
<dbReference type="PANTHER" id="PTHR43394">
    <property type="entry name" value="ATP-DEPENDENT PERMEASE MDL1, MITOCHONDRIAL"/>
    <property type="match status" value="1"/>
</dbReference>
<comment type="subcellular location">
    <subcellularLocation>
        <location evidence="1">Cell membrane</location>
        <topology evidence="1">Multi-pass membrane protein</topology>
    </subcellularLocation>
</comment>
<reference evidence="10 11" key="1">
    <citation type="submission" date="2024-09" db="EMBL/GenBank/DDBJ databases">
        <authorList>
            <person name="Sun Q."/>
            <person name="Mori K."/>
        </authorList>
    </citation>
    <scope>NUCLEOTIDE SEQUENCE [LARGE SCALE GENOMIC DNA]</scope>
    <source>
        <strain evidence="10 11">TBRC 7907</strain>
    </source>
</reference>
<dbReference type="InterPro" id="IPR027417">
    <property type="entry name" value="P-loop_NTPase"/>
</dbReference>
<dbReference type="PROSITE" id="PS50929">
    <property type="entry name" value="ABC_TM1F"/>
    <property type="match status" value="1"/>
</dbReference>
<dbReference type="InterPro" id="IPR039421">
    <property type="entry name" value="Type_1_exporter"/>
</dbReference>
<dbReference type="SUPFAM" id="SSF52540">
    <property type="entry name" value="P-loop containing nucleoside triphosphate hydrolases"/>
    <property type="match status" value="1"/>
</dbReference>
<evidence type="ECO:0000256" key="6">
    <source>
        <dbReference type="ARBA" id="ARBA00023136"/>
    </source>
</evidence>
<keyword evidence="3" id="KW-0547">Nucleotide-binding</keyword>
<keyword evidence="4 10" id="KW-0067">ATP-binding</keyword>
<feature type="domain" description="ABC transporter" evidence="8">
    <location>
        <begin position="344"/>
        <end position="579"/>
    </location>
</feature>
<dbReference type="InterPro" id="IPR036640">
    <property type="entry name" value="ABC1_TM_sf"/>
</dbReference>
<dbReference type="InterPro" id="IPR003439">
    <property type="entry name" value="ABC_transporter-like_ATP-bd"/>
</dbReference>